<proteinExistence type="predicted"/>
<evidence type="ECO:0000313" key="2">
    <source>
        <dbReference type="Proteomes" id="UP001143856"/>
    </source>
</evidence>
<protein>
    <submittedName>
        <fullName evidence="1">Uncharacterized protein</fullName>
    </submittedName>
</protein>
<comment type="caution">
    <text evidence="1">The sequence shown here is derived from an EMBL/GenBank/DDBJ whole genome shotgun (WGS) entry which is preliminary data.</text>
</comment>
<accession>A0ACC1P8A7</accession>
<dbReference type="Proteomes" id="UP001143856">
    <property type="component" value="Unassembled WGS sequence"/>
</dbReference>
<dbReference type="EMBL" id="JAPDGR010000656">
    <property type="protein sequence ID" value="KAJ2988381.1"/>
    <property type="molecule type" value="Genomic_DNA"/>
</dbReference>
<keyword evidence="2" id="KW-1185">Reference proteome</keyword>
<reference evidence="1" key="1">
    <citation type="submission" date="2022-10" db="EMBL/GenBank/DDBJ databases">
        <title>Genome Sequence of Xylaria curta.</title>
        <authorList>
            <person name="Buettner E."/>
        </authorList>
    </citation>
    <scope>NUCLEOTIDE SEQUENCE</scope>
    <source>
        <strain evidence="1">Babe10</strain>
    </source>
</reference>
<organism evidence="1 2">
    <name type="scientific">Xylaria curta</name>
    <dbReference type="NCBI Taxonomy" id="42375"/>
    <lineage>
        <taxon>Eukaryota</taxon>
        <taxon>Fungi</taxon>
        <taxon>Dikarya</taxon>
        <taxon>Ascomycota</taxon>
        <taxon>Pezizomycotina</taxon>
        <taxon>Sordariomycetes</taxon>
        <taxon>Xylariomycetidae</taxon>
        <taxon>Xylariales</taxon>
        <taxon>Xylariaceae</taxon>
        <taxon>Xylaria</taxon>
    </lineage>
</organism>
<evidence type="ECO:0000313" key="1">
    <source>
        <dbReference type="EMBL" id="KAJ2988381.1"/>
    </source>
</evidence>
<name>A0ACC1P8A7_9PEZI</name>
<gene>
    <name evidence="1" type="ORF">NUW58_g4004</name>
</gene>
<sequence length="379" mass="43430">MWDQCLRVIKSYRAGESAGRNTSRFSLPSNVSDHNEENWTPTFSSWKDLGSAEVGNDEGEADSEDIDSEDSYDEMSLEERLEEKWKEVRQPVIPDPIPFEEVDYSPPHRLSRRFKDSGLQIIVKMVSIELTPEKPSYPAGSWHVEGQMNEHICATALYYLDSENITTSDLSFRMQTNSYLSDEAEYRVRQDAYHWLEETHGTRLGVGARGVCLQNYGSVETPQGRFLAFPNVFQHRVSPFQLVDPTKPGHRRFIALWLVDPHIRIISTANVPPQQQHWWVESVFGRSVESQQASLARLPADLTQLLGEQGWIDEGHLSRPQGKLPPEPLNIVRMHLGEAPTMSDGDARDHRLKLMDERTTFHDTVDQAWLGHSYNFCEH</sequence>